<dbReference type="Proteomes" id="UP000789396">
    <property type="component" value="Unassembled WGS sequence"/>
</dbReference>
<dbReference type="EMBL" id="CAJVPZ010000006">
    <property type="protein sequence ID" value="CAG8448742.1"/>
    <property type="molecule type" value="Genomic_DNA"/>
</dbReference>
<accession>A0A9N8VCY2</accession>
<protein>
    <submittedName>
        <fullName evidence="1">7901_t:CDS:1</fullName>
    </submittedName>
</protein>
<gene>
    <name evidence="1" type="ORF">RFULGI_LOCUS111</name>
</gene>
<dbReference type="AlphaFoldDB" id="A0A9N8VCY2"/>
<sequence length="396" mass="44117">MNLGGGRTIPDTEIAVPGFYEVQKVDLGFWSSFIENEKTYQTFIAPSDYSTKVRQGIVNLNAVKEAIEALKKTAQKIGGTLLKVFSAGTINLSGDENKAMEDLASEKMGLGKERTGKVQEQHTERLFKSTYAEVLNNTIEPSIFYSNTITFPYNFNNLLNNLIHNNNENPITYPLNITFEKLGNILRKGYWQGKLTLDYDPGGRMAECFARGVSFYDNKDKTEFPNPKLGVKEIADQIKYSGTGGENYTAQTIVEPGEGITINIPYTADQRGYGHSTFIRLTNSSVMDDFKNAVVSSSGCNAGGLHYSSSKGFCWGCTYDELKKHNFVSTKFTPSSACQVLLKLDVSSSEIKDLDLKAGVEYTVTITENQFIFKEQDRTKIVIQKQPGHDNFDNLD</sequence>
<reference evidence="1" key="1">
    <citation type="submission" date="2021-06" db="EMBL/GenBank/DDBJ databases">
        <authorList>
            <person name="Kallberg Y."/>
            <person name="Tangrot J."/>
            <person name="Rosling A."/>
        </authorList>
    </citation>
    <scope>NUCLEOTIDE SEQUENCE</scope>
    <source>
        <strain evidence="1">IN212</strain>
    </source>
</reference>
<organism evidence="1 2">
    <name type="scientific">Racocetra fulgida</name>
    <dbReference type="NCBI Taxonomy" id="60492"/>
    <lineage>
        <taxon>Eukaryota</taxon>
        <taxon>Fungi</taxon>
        <taxon>Fungi incertae sedis</taxon>
        <taxon>Mucoromycota</taxon>
        <taxon>Glomeromycotina</taxon>
        <taxon>Glomeromycetes</taxon>
        <taxon>Diversisporales</taxon>
        <taxon>Gigasporaceae</taxon>
        <taxon>Racocetra</taxon>
    </lineage>
</organism>
<dbReference type="OrthoDB" id="10372997at2759"/>
<comment type="caution">
    <text evidence="1">The sequence shown here is derived from an EMBL/GenBank/DDBJ whole genome shotgun (WGS) entry which is preliminary data.</text>
</comment>
<evidence type="ECO:0000313" key="2">
    <source>
        <dbReference type="Proteomes" id="UP000789396"/>
    </source>
</evidence>
<name>A0A9N8VCY2_9GLOM</name>
<keyword evidence="2" id="KW-1185">Reference proteome</keyword>
<evidence type="ECO:0000313" key="1">
    <source>
        <dbReference type="EMBL" id="CAG8448742.1"/>
    </source>
</evidence>
<proteinExistence type="predicted"/>